<evidence type="ECO:0000259" key="2">
    <source>
        <dbReference type="Pfam" id="PF10785"/>
    </source>
</evidence>
<evidence type="ECO:0000313" key="4">
    <source>
        <dbReference type="EMBL" id="MBW0467921.1"/>
    </source>
</evidence>
<proteinExistence type="predicted"/>
<dbReference type="InterPro" id="IPR019721">
    <property type="entry name" value="NADH-UbQ_OxRdtase_su21_N"/>
</dbReference>
<organism evidence="4 5">
    <name type="scientific">Austropuccinia psidii MF-1</name>
    <dbReference type="NCBI Taxonomy" id="1389203"/>
    <lineage>
        <taxon>Eukaryota</taxon>
        <taxon>Fungi</taxon>
        <taxon>Dikarya</taxon>
        <taxon>Basidiomycota</taxon>
        <taxon>Pucciniomycotina</taxon>
        <taxon>Pucciniomycetes</taxon>
        <taxon>Pucciniales</taxon>
        <taxon>Sphaerophragmiaceae</taxon>
        <taxon>Austropuccinia</taxon>
    </lineage>
</organism>
<protein>
    <recommendedName>
        <fullName evidence="6">NADH-ubiquinone oxidoreductase 21kDa subunit N-terminal domain-containing protein</fullName>
    </recommendedName>
</protein>
<feature type="domain" description="NADH-ubiquinone oxidoreductase 21kDa subunit C-terminal fungi" evidence="3">
    <location>
        <begin position="144"/>
        <end position="211"/>
    </location>
</feature>
<comment type="caution">
    <text evidence="4">The sequence shown here is derived from an EMBL/GenBank/DDBJ whole genome shotgun (WGS) entry which is preliminary data.</text>
</comment>
<evidence type="ECO:0000256" key="1">
    <source>
        <dbReference type="SAM" id="Phobius"/>
    </source>
</evidence>
<evidence type="ECO:0000259" key="3">
    <source>
        <dbReference type="Pfam" id="PF12853"/>
    </source>
</evidence>
<accession>A0A9Q3GHS7</accession>
<keyword evidence="1" id="KW-0812">Transmembrane</keyword>
<feature type="transmembrane region" description="Helical" evidence="1">
    <location>
        <begin position="102"/>
        <end position="121"/>
    </location>
</feature>
<dbReference type="PANTHER" id="PTHR34062">
    <property type="entry name" value="OXIDOREDUCTASE 21 KDA SUBUNIT, PUTATIVE (AFU_ORTHOLOGUE AFUA_4G04750)-RELATED"/>
    <property type="match status" value="1"/>
</dbReference>
<evidence type="ECO:0008006" key="6">
    <source>
        <dbReference type="Google" id="ProtNLM"/>
    </source>
</evidence>
<dbReference type="Pfam" id="PF12853">
    <property type="entry name" value="NADH_u_ox_C"/>
    <property type="match status" value="1"/>
</dbReference>
<dbReference type="InterPro" id="IPR024549">
    <property type="entry name" value="NADH-UbQ_OxRdtase_su21_C_fun"/>
</dbReference>
<dbReference type="AlphaFoldDB" id="A0A9Q3GHS7"/>
<dbReference type="PANTHER" id="PTHR34062:SF1">
    <property type="entry name" value="NADH-UBIQUINONE OXIDOREDUCTASE 21KDA SUBUNIT N-TERMINAL DOMAIN-CONTAINING PROTEIN"/>
    <property type="match status" value="1"/>
</dbReference>
<gene>
    <name evidence="4" type="ORF">O181_007636</name>
</gene>
<name>A0A9Q3GHS7_9BASI</name>
<feature type="domain" description="NADH-ubiquinone oxidoreductase 21kDa subunit N-terminal" evidence="2">
    <location>
        <begin position="54"/>
        <end position="133"/>
    </location>
</feature>
<keyword evidence="5" id="KW-1185">Reference proteome</keyword>
<feature type="transmembrane region" description="Helical" evidence="1">
    <location>
        <begin position="70"/>
        <end position="87"/>
    </location>
</feature>
<dbReference type="InterPro" id="IPR053229">
    <property type="entry name" value="NADH-Q_oxidrdct_subunit"/>
</dbReference>
<dbReference type="Proteomes" id="UP000765509">
    <property type="component" value="Unassembled WGS sequence"/>
</dbReference>
<dbReference type="OrthoDB" id="196140at2759"/>
<evidence type="ECO:0000313" key="5">
    <source>
        <dbReference type="Proteomes" id="UP000765509"/>
    </source>
</evidence>
<dbReference type="EMBL" id="AVOT02001719">
    <property type="protein sequence ID" value="MBW0467921.1"/>
    <property type="molecule type" value="Genomic_DNA"/>
</dbReference>
<keyword evidence="1" id="KW-1133">Transmembrane helix</keyword>
<reference evidence="4" key="1">
    <citation type="submission" date="2021-03" db="EMBL/GenBank/DDBJ databases">
        <title>Draft genome sequence of rust myrtle Austropuccinia psidii MF-1, a brazilian biotype.</title>
        <authorList>
            <person name="Quecine M.C."/>
            <person name="Pachon D.M.R."/>
            <person name="Bonatelli M.L."/>
            <person name="Correr F.H."/>
            <person name="Franceschini L.M."/>
            <person name="Leite T.F."/>
            <person name="Margarido G.R.A."/>
            <person name="Almeida C.A."/>
            <person name="Ferrarezi J.A."/>
            <person name="Labate C.A."/>
        </authorList>
    </citation>
    <scope>NUCLEOTIDE SEQUENCE</scope>
    <source>
        <strain evidence="4">MF-1</strain>
    </source>
</reference>
<keyword evidence="1" id="KW-0472">Membrane</keyword>
<sequence length="216" mass="24767">MADCGAAQQSRAALQGTGAALGPILPAPGRRRQKTRALAEFSTPPSRIHQERYTDPHFKRVVRYMRTTDLAAWLGFTAGIPGLLYAWDLSDRIPVRHIKTQPRFYALGAWLGFCGGFLLACERCTNRFLGWTENEREQKMQHEEFTQIARSGKPIWGESTLQPWIQSVAHHNSQFAHLKFSTIPWFNFVNHPYHGVDISKYYEDAKAWRQEHGLEN</sequence>
<dbReference type="Pfam" id="PF10785">
    <property type="entry name" value="NADH-u_ox-rdase"/>
    <property type="match status" value="1"/>
</dbReference>